<dbReference type="GO" id="GO:0006325">
    <property type="term" value="P:chromatin organization"/>
    <property type="evidence" value="ECO:0007669"/>
    <property type="project" value="UniProtKB-KW"/>
</dbReference>
<reference evidence="7" key="1">
    <citation type="submission" date="2020-10" db="EMBL/GenBank/DDBJ databases">
        <authorList>
            <person name="Han B."/>
            <person name="Lu T."/>
            <person name="Zhao Q."/>
            <person name="Huang X."/>
            <person name="Zhao Y."/>
        </authorList>
    </citation>
    <scope>NUCLEOTIDE SEQUENCE</scope>
</reference>
<dbReference type="OrthoDB" id="370884at2759"/>
<protein>
    <recommendedName>
        <fullName evidence="6">DEK-C domain-containing protein</fullName>
    </recommendedName>
</protein>
<evidence type="ECO:0000313" key="8">
    <source>
        <dbReference type="Proteomes" id="UP000604825"/>
    </source>
</evidence>
<accession>A0A811MAJ8</accession>
<feature type="compositionally biased region" description="Basic and acidic residues" evidence="5">
    <location>
        <begin position="85"/>
        <end position="94"/>
    </location>
</feature>
<dbReference type="AlphaFoldDB" id="A0A811MAJ8"/>
<comment type="subcellular location">
    <subcellularLocation>
        <location evidence="1">Nucleus</location>
    </subcellularLocation>
</comment>
<evidence type="ECO:0000256" key="1">
    <source>
        <dbReference type="ARBA" id="ARBA00004123"/>
    </source>
</evidence>
<organism evidence="7 8">
    <name type="scientific">Miscanthus lutarioriparius</name>
    <dbReference type="NCBI Taxonomy" id="422564"/>
    <lineage>
        <taxon>Eukaryota</taxon>
        <taxon>Viridiplantae</taxon>
        <taxon>Streptophyta</taxon>
        <taxon>Embryophyta</taxon>
        <taxon>Tracheophyta</taxon>
        <taxon>Spermatophyta</taxon>
        <taxon>Magnoliopsida</taxon>
        <taxon>Liliopsida</taxon>
        <taxon>Poales</taxon>
        <taxon>Poaceae</taxon>
        <taxon>PACMAD clade</taxon>
        <taxon>Panicoideae</taxon>
        <taxon>Andropogonodae</taxon>
        <taxon>Andropogoneae</taxon>
        <taxon>Saccharinae</taxon>
        <taxon>Miscanthus</taxon>
    </lineage>
</organism>
<evidence type="ECO:0000259" key="6">
    <source>
        <dbReference type="PROSITE" id="PS51998"/>
    </source>
</evidence>
<keyword evidence="8" id="KW-1185">Reference proteome</keyword>
<dbReference type="InterPro" id="IPR014876">
    <property type="entry name" value="DEK_C"/>
</dbReference>
<dbReference type="Proteomes" id="UP000604825">
    <property type="component" value="Unassembled WGS sequence"/>
</dbReference>
<dbReference type="InterPro" id="IPR044198">
    <property type="entry name" value="DEK"/>
</dbReference>
<evidence type="ECO:0000256" key="2">
    <source>
        <dbReference type="ARBA" id="ARBA00022853"/>
    </source>
</evidence>
<gene>
    <name evidence="7" type="ORF">NCGR_LOCUS3555</name>
</gene>
<dbReference type="PANTHER" id="PTHR13468">
    <property type="entry name" value="DEK PROTEIN"/>
    <property type="match status" value="1"/>
</dbReference>
<proteinExistence type="predicted"/>
<dbReference type="GO" id="GO:2000779">
    <property type="term" value="P:regulation of double-strand break repair"/>
    <property type="evidence" value="ECO:0007669"/>
    <property type="project" value="TreeGrafter"/>
</dbReference>
<evidence type="ECO:0000256" key="3">
    <source>
        <dbReference type="ARBA" id="ARBA00023125"/>
    </source>
</evidence>
<dbReference type="PANTHER" id="PTHR13468:SF14">
    <property type="entry name" value="DEK-C DOMAIN-CONTAINING PROTEIN"/>
    <property type="match status" value="1"/>
</dbReference>
<dbReference type="EMBL" id="CAJGYO010000001">
    <property type="protein sequence ID" value="CAD6205786.1"/>
    <property type="molecule type" value="Genomic_DNA"/>
</dbReference>
<keyword evidence="3" id="KW-0238">DNA-binding</keyword>
<dbReference type="Gene3D" id="1.10.10.60">
    <property type="entry name" value="Homeodomain-like"/>
    <property type="match status" value="1"/>
</dbReference>
<evidence type="ECO:0000256" key="5">
    <source>
        <dbReference type="SAM" id="MobiDB-lite"/>
    </source>
</evidence>
<dbReference type="PROSITE" id="PS51998">
    <property type="entry name" value="DEK_C"/>
    <property type="match status" value="1"/>
</dbReference>
<keyword evidence="4" id="KW-0539">Nucleus</keyword>
<comment type="caution">
    <text evidence="7">The sequence shown here is derived from an EMBL/GenBank/DDBJ whole genome shotgun (WGS) entry which is preliminary data.</text>
</comment>
<dbReference type="Pfam" id="PF08766">
    <property type="entry name" value="DEK_C"/>
    <property type="match status" value="1"/>
</dbReference>
<evidence type="ECO:0000256" key="4">
    <source>
        <dbReference type="ARBA" id="ARBA00023242"/>
    </source>
</evidence>
<feature type="compositionally biased region" description="Acidic residues" evidence="5">
    <location>
        <begin position="73"/>
        <end position="84"/>
    </location>
</feature>
<evidence type="ECO:0000313" key="7">
    <source>
        <dbReference type="EMBL" id="CAD6205786.1"/>
    </source>
</evidence>
<name>A0A811MAJ8_9POAL</name>
<dbReference type="GO" id="GO:0005634">
    <property type="term" value="C:nucleus"/>
    <property type="evidence" value="ECO:0007669"/>
    <property type="project" value="UniProtKB-SubCell"/>
</dbReference>
<dbReference type="GO" id="GO:0042393">
    <property type="term" value="F:histone binding"/>
    <property type="evidence" value="ECO:0007669"/>
    <property type="project" value="TreeGrafter"/>
</dbReference>
<dbReference type="GO" id="GO:0003677">
    <property type="term" value="F:DNA binding"/>
    <property type="evidence" value="ECO:0007669"/>
    <property type="project" value="UniProtKB-KW"/>
</dbReference>
<sequence>MQDDIVAKLLDFIAEPRSKDDSTLSDDKDQILGSANERWGVQLRIQKAHTRDLGRNLMMNVLHVKGGRNIPESESDEDAEEGHEEDDHMKSDSEENKDDGEEIDSKGSTSKGKSAEAEQALPSKDELQKTIVQLLKKVDFDNVTFSDILKMLDKRYKMDVSSMKDTAKSIILDELVKLAEADED</sequence>
<keyword evidence="2" id="KW-0156">Chromatin regulator</keyword>
<feature type="domain" description="DEK-C" evidence="6">
    <location>
        <begin position="121"/>
        <end position="176"/>
    </location>
</feature>
<feature type="region of interest" description="Disordered" evidence="5">
    <location>
        <begin position="65"/>
        <end position="126"/>
    </location>
</feature>
<dbReference type="SUPFAM" id="SSF109715">
    <property type="entry name" value="DEK C-terminal domain"/>
    <property type="match status" value="1"/>
</dbReference>